<protein>
    <submittedName>
        <fullName evidence="2">Uncharacterized protein</fullName>
    </submittedName>
</protein>
<dbReference type="Proteomes" id="UP000292447">
    <property type="component" value="Chromosome II"/>
</dbReference>
<sequence length="167" mass="18581">MSLYYNTSLTNYAKRDNVHSVQDMTVQLNGVNMYSVDASWTDLSVTLELNHHPDLVARATQNSTNGMSTNGRSTKGRRDYTDNNHAYSSGGGIKYNYCAVHPEHLTERYDWDGIWAAAAQNGPNLANYYYSDVGVVDMNDSVNGGWRTLIGTGKMVEEQSTSFGNDF</sequence>
<reference evidence="3" key="1">
    <citation type="submission" date="2019-03" db="EMBL/GenBank/DDBJ databases">
        <title>Snf2 controls pulcherriminic acid biosynthesis and connects pigmentation and antifungal activity of the yeast Metschnikowia pulcherrima.</title>
        <authorList>
            <person name="Gore-Lloyd D."/>
            <person name="Sumann I."/>
            <person name="Brachmann A.O."/>
            <person name="Schneeberger K."/>
            <person name="Ortiz-Merino R.A."/>
            <person name="Moreno-Beltran M."/>
            <person name="Schlaefli M."/>
            <person name="Kirner P."/>
            <person name="Santos Kron A."/>
            <person name="Wolfe K.H."/>
            <person name="Piel J."/>
            <person name="Ahrens C.H."/>
            <person name="Henk D."/>
            <person name="Freimoser F.M."/>
        </authorList>
    </citation>
    <scope>NUCLEOTIDE SEQUENCE [LARGE SCALE GENOMIC DNA]</scope>
    <source>
        <strain evidence="3">APC 1.2</strain>
    </source>
</reference>
<accession>A0A4V1AE10</accession>
<evidence type="ECO:0000313" key="2">
    <source>
        <dbReference type="EMBL" id="QBM87583.1"/>
    </source>
</evidence>
<feature type="compositionally biased region" description="Polar residues" evidence="1">
    <location>
        <begin position="61"/>
        <end position="73"/>
    </location>
</feature>
<organism evidence="2 3">
    <name type="scientific">Metschnikowia aff. pulcherrima</name>
    <dbReference type="NCBI Taxonomy" id="2163413"/>
    <lineage>
        <taxon>Eukaryota</taxon>
        <taxon>Fungi</taxon>
        <taxon>Dikarya</taxon>
        <taxon>Ascomycota</taxon>
        <taxon>Saccharomycotina</taxon>
        <taxon>Pichiomycetes</taxon>
        <taxon>Metschnikowiaceae</taxon>
        <taxon>Metschnikowia</taxon>
    </lineage>
</organism>
<dbReference type="EMBL" id="CP034457">
    <property type="protein sequence ID" value="QBM87583.1"/>
    <property type="molecule type" value="Genomic_DNA"/>
</dbReference>
<evidence type="ECO:0000313" key="3">
    <source>
        <dbReference type="Proteomes" id="UP000292447"/>
    </source>
</evidence>
<keyword evidence="3" id="KW-1185">Reference proteome</keyword>
<name>A0A4V1AE10_9ASCO</name>
<gene>
    <name evidence="2" type="ORF">METSCH_B07900</name>
</gene>
<dbReference type="AlphaFoldDB" id="A0A4V1AE10"/>
<feature type="region of interest" description="Disordered" evidence="1">
    <location>
        <begin position="61"/>
        <end position="83"/>
    </location>
</feature>
<proteinExistence type="predicted"/>
<evidence type="ECO:0000256" key="1">
    <source>
        <dbReference type="SAM" id="MobiDB-lite"/>
    </source>
</evidence>